<proteinExistence type="predicted"/>
<accession>A0A0N4WWU4</accession>
<feature type="transmembrane region" description="Helical" evidence="1">
    <location>
        <begin position="20"/>
        <end position="42"/>
    </location>
</feature>
<keyword evidence="1" id="KW-1133">Transmembrane helix</keyword>
<reference evidence="2" key="1">
    <citation type="submission" date="2017-02" db="UniProtKB">
        <authorList>
            <consortium name="WormBaseParasite"/>
        </authorList>
    </citation>
    <scope>IDENTIFICATION</scope>
</reference>
<organism evidence="2">
    <name type="scientific">Haemonchus placei</name>
    <name type="common">Barber's pole worm</name>
    <dbReference type="NCBI Taxonomy" id="6290"/>
    <lineage>
        <taxon>Eukaryota</taxon>
        <taxon>Metazoa</taxon>
        <taxon>Ecdysozoa</taxon>
        <taxon>Nematoda</taxon>
        <taxon>Chromadorea</taxon>
        <taxon>Rhabditida</taxon>
        <taxon>Rhabditina</taxon>
        <taxon>Rhabditomorpha</taxon>
        <taxon>Strongyloidea</taxon>
        <taxon>Trichostrongylidae</taxon>
        <taxon>Haemonchus</taxon>
    </lineage>
</organism>
<dbReference type="AlphaFoldDB" id="A0A0N4WWU4"/>
<dbReference type="WBParaSite" id="HPLM_0001624201-mRNA-1">
    <property type="protein sequence ID" value="HPLM_0001624201-mRNA-1"/>
    <property type="gene ID" value="HPLM_0001624201"/>
</dbReference>
<evidence type="ECO:0000256" key="1">
    <source>
        <dbReference type="SAM" id="Phobius"/>
    </source>
</evidence>
<evidence type="ECO:0000313" key="2">
    <source>
        <dbReference type="WBParaSite" id="HPLM_0001624201-mRNA-1"/>
    </source>
</evidence>
<protein>
    <submittedName>
        <fullName evidence="2">Transmembrane protein</fullName>
    </submittedName>
</protein>
<keyword evidence="1" id="KW-0812">Transmembrane</keyword>
<sequence length="84" mass="9819">MFDNFSRGLKNSASFLESSTVPFLGPLPVLIYSIHFMMFFGYQQWIRRCHPPDLSKAFDKVCYSKLISKLECYGIRGNTLKWIM</sequence>
<name>A0A0N4WWU4_HAEPC</name>
<keyword evidence="1" id="KW-0472">Membrane</keyword>